<gene>
    <name evidence="5" type="ORF">C2E21_2501</name>
</gene>
<dbReference type="InterPro" id="IPR039870">
    <property type="entry name" value="Coa4-like"/>
</dbReference>
<evidence type="ECO:0000256" key="2">
    <source>
        <dbReference type="SAM" id="MobiDB-lite"/>
    </source>
</evidence>
<dbReference type="PANTHER" id="PTHR13639:SF2">
    <property type="entry name" value="CYTOCHROME C OXIDASE ASSEMBLY FACTOR 4 HOMOLOG, MITOCHONDRIAL"/>
    <property type="match status" value="1"/>
</dbReference>
<dbReference type="AlphaFoldDB" id="A0A2P6TZ08"/>
<dbReference type="PANTHER" id="PTHR13639">
    <property type="entry name" value="CYTOCHROME C OXIDASE ASSEMBLY FACTOR 4 HOMOLOG, MITOCHONDRIAL"/>
    <property type="match status" value="1"/>
</dbReference>
<evidence type="ECO:0000256" key="1">
    <source>
        <dbReference type="ARBA" id="ARBA00023157"/>
    </source>
</evidence>
<keyword evidence="6" id="KW-1185">Reference proteome</keyword>
<dbReference type="Pfam" id="PF06747">
    <property type="entry name" value="CHCH"/>
    <property type="match status" value="1"/>
</dbReference>
<dbReference type="EMBL" id="LHPG02000004">
    <property type="protein sequence ID" value="PRW59306.1"/>
    <property type="molecule type" value="Genomic_DNA"/>
</dbReference>
<feature type="domain" description="CHCH" evidence="4">
    <location>
        <begin position="35"/>
        <end position="68"/>
    </location>
</feature>
<dbReference type="SUPFAM" id="SSF47072">
    <property type="entry name" value="Cysteine alpha-hairpin motif"/>
    <property type="match status" value="1"/>
</dbReference>
<evidence type="ECO:0000259" key="4">
    <source>
        <dbReference type="Pfam" id="PF06747"/>
    </source>
</evidence>
<dbReference type="CDD" id="cd20251">
    <property type="entry name" value="Complex1_LYR_SF"/>
    <property type="match status" value="1"/>
</dbReference>
<dbReference type="InterPro" id="IPR010625">
    <property type="entry name" value="CHCH"/>
</dbReference>
<dbReference type="STRING" id="3076.A0A2P6TZ08"/>
<feature type="region of interest" description="Disordered" evidence="2">
    <location>
        <begin position="1"/>
        <end position="26"/>
    </location>
</feature>
<dbReference type="Gene3D" id="1.10.287.2900">
    <property type="match status" value="1"/>
</dbReference>
<evidence type="ECO:0000313" key="6">
    <source>
        <dbReference type="Proteomes" id="UP000239899"/>
    </source>
</evidence>
<dbReference type="Proteomes" id="UP000239899">
    <property type="component" value="Unassembled WGS sequence"/>
</dbReference>
<protein>
    <submittedName>
        <fullName evidence="5">Complex 1 LYR</fullName>
    </submittedName>
</protein>
<evidence type="ECO:0000313" key="5">
    <source>
        <dbReference type="EMBL" id="PRW59306.1"/>
    </source>
</evidence>
<feature type="domain" description="Complex 1 LYR protein" evidence="3">
    <location>
        <begin position="97"/>
        <end position="154"/>
    </location>
</feature>
<dbReference type="InterPro" id="IPR009069">
    <property type="entry name" value="Cys_alpha_HP_mot_SF"/>
</dbReference>
<proteinExistence type="predicted"/>
<sequence length="178" mass="19741">MTQGPDLSQRPANLHQRLTQPDDEEVDPLLEQTGCAKPYTALEECLGDNDRDWTKCQKEVQALKDCHARQQQLQAARAATANGGGSRAAMSGGASPAQVLLLYRRILKAAQRFPSIKRNAIIEDIKTQFREHKALSDPEKVRQELRVALRSLQELEQYAGMDGRGSAELEVSLRGSCD</sequence>
<dbReference type="OrthoDB" id="275715at2759"/>
<dbReference type="GO" id="GO:0005758">
    <property type="term" value="C:mitochondrial intermembrane space"/>
    <property type="evidence" value="ECO:0007669"/>
    <property type="project" value="InterPro"/>
</dbReference>
<dbReference type="GO" id="GO:0033617">
    <property type="term" value="P:mitochondrial respiratory chain complex IV assembly"/>
    <property type="evidence" value="ECO:0007669"/>
    <property type="project" value="InterPro"/>
</dbReference>
<name>A0A2P6TZ08_CHLSO</name>
<keyword evidence="1" id="KW-1015">Disulfide bond</keyword>
<accession>A0A2P6TZ08</accession>
<dbReference type="InterPro" id="IPR008011">
    <property type="entry name" value="Complex1_LYR_dom"/>
</dbReference>
<evidence type="ECO:0000259" key="3">
    <source>
        <dbReference type="Pfam" id="PF05347"/>
    </source>
</evidence>
<dbReference type="Pfam" id="PF05347">
    <property type="entry name" value="Complex1_LYR"/>
    <property type="match status" value="1"/>
</dbReference>
<comment type="caution">
    <text evidence="5">The sequence shown here is derived from an EMBL/GenBank/DDBJ whole genome shotgun (WGS) entry which is preliminary data.</text>
</comment>
<reference evidence="5 6" key="1">
    <citation type="journal article" date="2018" name="Plant J.">
        <title>Genome sequences of Chlorella sorokiniana UTEX 1602 and Micractinium conductrix SAG 241.80: implications to maltose excretion by a green alga.</title>
        <authorList>
            <person name="Arriola M.B."/>
            <person name="Velmurugan N."/>
            <person name="Zhang Y."/>
            <person name="Plunkett M.H."/>
            <person name="Hondzo H."/>
            <person name="Barney B.M."/>
        </authorList>
    </citation>
    <scope>NUCLEOTIDE SEQUENCE [LARGE SCALE GENOMIC DNA]</scope>
    <source>
        <strain evidence="6">UTEX 1602</strain>
    </source>
</reference>
<organism evidence="5 6">
    <name type="scientific">Chlorella sorokiniana</name>
    <name type="common">Freshwater green alga</name>
    <dbReference type="NCBI Taxonomy" id="3076"/>
    <lineage>
        <taxon>Eukaryota</taxon>
        <taxon>Viridiplantae</taxon>
        <taxon>Chlorophyta</taxon>
        <taxon>core chlorophytes</taxon>
        <taxon>Trebouxiophyceae</taxon>
        <taxon>Chlorellales</taxon>
        <taxon>Chlorellaceae</taxon>
        <taxon>Chlorella clade</taxon>
        <taxon>Chlorella</taxon>
    </lineage>
</organism>